<dbReference type="EMBL" id="SZYD01000002">
    <property type="protein sequence ID" value="KAD7117776.1"/>
    <property type="molecule type" value="Genomic_DNA"/>
</dbReference>
<gene>
    <name evidence="1" type="ORF">E3N88_05044</name>
</gene>
<evidence type="ECO:0000313" key="1">
    <source>
        <dbReference type="EMBL" id="KAD7117776.1"/>
    </source>
</evidence>
<organism evidence="1 2">
    <name type="scientific">Mikania micrantha</name>
    <name type="common">bitter vine</name>
    <dbReference type="NCBI Taxonomy" id="192012"/>
    <lineage>
        <taxon>Eukaryota</taxon>
        <taxon>Viridiplantae</taxon>
        <taxon>Streptophyta</taxon>
        <taxon>Embryophyta</taxon>
        <taxon>Tracheophyta</taxon>
        <taxon>Spermatophyta</taxon>
        <taxon>Magnoliopsida</taxon>
        <taxon>eudicotyledons</taxon>
        <taxon>Gunneridae</taxon>
        <taxon>Pentapetalae</taxon>
        <taxon>asterids</taxon>
        <taxon>campanulids</taxon>
        <taxon>Asterales</taxon>
        <taxon>Asteraceae</taxon>
        <taxon>Asteroideae</taxon>
        <taxon>Heliantheae alliance</taxon>
        <taxon>Eupatorieae</taxon>
        <taxon>Mikania</taxon>
    </lineage>
</organism>
<accession>A0A5N6PY03</accession>
<dbReference type="AlphaFoldDB" id="A0A5N6PY03"/>
<comment type="caution">
    <text evidence="1">The sequence shown here is derived from an EMBL/GenBank/DDBJ whole genome shotgun (WGS) entry which is preliminary data.</text>
</comment>
<reference evidence="1 2" key="1">
    <citation type="submission" date="2019-05" db="EMBL/GenBank/DDBJ databases">
        <title>Mikania micrantha, genome provides insights into the molecular mechanism of rapid growth.</title>
        <authorList>
            <person name="Liu B."/>
        </authorList>
    </citation>
    <scope>NUCLEOTIDE SEQUENCE [LARGE SCALE GENOMIC DNA]</scope>
    <source>
        <strain evidence="1">NLD-2019</strain>
        <tissue evidence="1">Leaf</tissue>
    </source>
</reference>
<sequence>MKQQKNEDVVIGAIFGLSQKTRVIAYRGWFLMTRATIHASSDFNDFMDYRPIERSIIMINGDMTQGVGVGDVELKMSTEKWSMFRKKENVKFNTVGTLRYGMY</sequence>
<keyword evidence="2" id="KW-1185">Reference proteome</keyword>
<evidence type="ECO:0000313" key="2">
    <source>
        <dbReference type="Proteomes" id="UP000326396"/>
    </source>
</evidence>
<protein>
    <submittedName>
        <fullName evidence="1">Uncharacterized protein</fullName>
    </submittedName>
</protein>
<name>A0A5N6PY03_9ASTR</name>
<proteinExistence type="predicted"/>
<dbReference type="Proteomes" id="UP000326396">
    <property type="component" value="Linkage Group LG10"/>
</dbReference>